<dbReference type="AlphaFoldDB" id="A0A517Y2P9"/>
<evidence type="ECO:0000313" key="1">
    <source>
        <dbReference type="EMBL" id="QDU24025.1"/>
    </source>
</evidence>
<accession>A0A517Y2P9</accession>
<reference evidence="1 2" key="1">
    <citation type="submission" date="2019-02" db="EMBL/GenBank/DDBJ databases">
        <title>Deep-cultivation of Planctomycetes and their phenomic and genomic characterization uncovers novel biology.</title>
        <authorList>
            <person name="Wiegand S."/>
            <person name="Jogler M."/>
            <person name="Boedeker C."/>
            <person name="Pinto D."/>
            <person name="Vollmers J."/>
            <person name="Rivas-Marin E."/>
            <person name="Kohn T."/>
            <person name="Peeters S.H."/>
            <person name="Heuer A."/>
            <person name="Rast P."/>
            <person name="Oberbeckmann S."/>
            <person name="Bunk B."/>
            <person name="Jeske O."/>
            <person name="Meyerdierks A."/>
            <person name="Storesund J.E."/>
            <person name="Kallscheuer N."/>
            <person name="Luecker S."/>
            <person name="Lage O.M."/>
            <person name="Pohl T."/>
            <person name="Merkel B.J."/>
            <person name="Hornburger P."/>
            <person name="Mueller R.-W."/>
            <person name="Bruemmer F."/>
            <person name="Labrenz M."/>
            <person name="Spormann A.M."/>
            <person name="Op den Camp H."/>
            <person name="Overmann J."/>
            <person name="Amann R."/>
            <person name="Jetten M.S.M."/>
            <person name="Mascher T."/>
            <person name="Medema M.H."/>
            <person name="Devos D.P."/>
            <person name="Kaster A.-K."/>
            <person name="Ovreas L."/>
            <person name="Rohde M."/>
            <person name="Galperin M.Y."/>
            <person name="Jogler C."/>
        </authorList>
    </citation>
    <scope>NUCLEOTIDE SEQUENCE [LARGE SCALE GENOMIC DNA]</scope>
    <source>
        <strain evidence="1 2">ETA_A1</strain>
    </source>
</reference>
<proteinExistence type="predicted"/>
<sequence length="201" mass="20941">MLDTLSNVKDALLVATGDDDDTLTRLLAAADSFIAEHTGRAFGGGTFTEVHAGNTGLLFLRNYPVSAVAGVRVDAARQFGTDTILPAANYVLHADRGVIESVGGVFLRSRGRRGSAGAPGTVQVTYSTPTDAVPGAVKEALSQLVGHWYRLAKTSEDLGGVLLTETSDGAETKQYTWSLASGLKVPAGVLQILAPFRVPAA</sequence>
<evidence type="ECO:0000313" key="2">
    <source>
        <dbReference type="Proteomes" id="UP000319576"/>
    </source>
</evidence>
<dbReference type="OrthoDB" id="284158at2"/>
<dbReference type="Gene3D" id="1.10.3230.30">
    <property type="entry name" value="Phage gp6-like head-tail connector protein"/>
    <property type="match status" value="1"/>
</dbReference>
<name>A0A517Y2P9_9BACT</name>
<dbReference type="Proteomes" id="UP000319576">
    <property type="component" value="Chromosome"/>
</dbReference>
<dbReference type="InterPro" id="IPR011738">
    <property type="entry name" value="Phage_CHP"/>
</dbReference>
<keyword evidence="2" id="KW-1185">Reference proteome</keyword>
<organism evidence="1 2">
    <name type="scientific">Urbifossiella limnaea</name>
    <dbReference type="NCBI Taxonomy" id="2528023"/>
    <lineage>
        <taxon>Bacteria</taxon>
        <taxon>Pseudomonadati</taxon>
        <taxon>Planctomycetota</taxon>
        <taxon>Planctomycetia</taxon>
        <taxon>Gemmatales</taxon>
        <taxon>Gemmataceae</taxon>
        <taxon>Urbifossiella</taxon>
    </lineage>
</organism>
<dbReference type="CDD" id="cd08054">
    <property type="entry name" value="gp6"/>
    <property type="match status" value="1"/>
</dbReference>
<dbReference type="NCBIfam" id="TIGR02215">
    <property type="entry name" value="phage_chp_gp8"/>
    <property type="match status" value="1"/>
</dbReference>
<protein>
    <submittedName>
        <fullName evidence="1">Phage gp6-like head-tail connector protein</fullName>
    </submittedName>
</protein>
<gene>
    <name evidence="1" type="ORF">ETAA1_60360</name>
</gene>
<dbReference type="EMBL" id="CP036273">
    <property type="protein sequence ID" value="QDU24025.1"/>
    <property type="molecule type" value="Genomic_DNA"/>
</dbReference>
<dbReference type="KEGG" id="uli:ETAA1_60360"/>